<dbReference type="STRING" id="1079859.SAMN04515674_1176"/>
<organism evidence="1 2">
    <name type="scientific">Pseudarcicella hirudinis</name>
    <dbReference type="NCBI Taxonomy" id="1079859"/>
    <lineage>
        <taxon>Bacteria</taxon>
        <taxon>Pseudomonadati</taxon>
        <taxon>Bacteroidota</taxon>
        <taxon>Cytophagia</taxon>
        <taxon>Cytophagales</taxon>
        <taxon>Flectobacillaceae</taxon>
        <taxon>Pseudarcicella</taxon>
    </lineage>
</organism>
<gene>
    <name evidence="1" type="ORF">SAMN04515674_1176</name>
</gene>
<name>A0A1I5Y4V8_9BACT</name>
<sequence length="422" mass="48572">MKRIICPFIIFFLLSLRIMASQILVPMDETQKNHLKAYGIAYWILKANDTEVEWLLNYRGGTFMFPQSQKFENELIIRGVSYEVISEGQAAQIRTEVSSPDVNMDVVKLQKPPRVAVYSPKTAQPWDDAVTLAMKYAEIPYDLVFDEEVLNGKLPEYDWLHLHHEDFTGQMGKFLSQRDQKWYQDQLREDRKNAAKFGYDKVSKLKLGVAKKIREFVAGGGYMFAMCTATDTYDIALAAEGIDIVDANYDGDGYDPAADQKLNFMNTFAFHNFSLIMHPQIVEFSNIDSAPHYEPRAVSEQNDFFNLFQFSAKWDPIPTMLTQNHETTIHGFMGQTTAFRKNLLKPEVIILGENRALNEARYIHGTFLKGFWTFYGGHDPEDYQHFVNEEPTDLNLHPNSPGYRLILNNVLFPAAKKKKQKT</sequence>
<protein>
    <recommendedName>
        <fullName evidence="3">Asparagine synthetase B</fullName>
    </recommendedName>
</protein>
<proteinExistence type="predicted"/>
<dbReference type="AlphaFoldDB" id="A0A1I5Y4V8"/>
<evidence type="ECO:0008006" key="3">
    <source>
        <dbReference type="Google" id="ProtNLM"/>
    </source>
</evidence>
<dbReference type="OrthoDB" id="617985at2"/>
<evidence type="ECO:0000313" key="1">
    <source>
        <dbReference type="EMBL" id="SFQ39233.1"/>
    </source>
</evidence>
<dbReference type="EMBL" id="FOXH01000017">
    <property type="protein sequence ID" value="SFQ39233.1"/>
    <property type="molecule type" value="Genomic_DNA"/>
</dbReference>
<keyword evidence="2" id="KW-1185">Reference proteome</keyword>
<dbReference type="RefSeq" id="WP_092019369.1">
    <property type="nucleotide sequence ID" value="NZ_FOXH01000017.1"/>
</dbReference>
<dbReference type="Proteomes" id="UP000199306">
    <property type="component" value="Unassembled WGS sequence"/>
</dbReference>
<reference evidence="1 2" key="1">
    <citation type="submission" date="2016-10" db="EMBL/GenBank/DDBJ databases">
        <authorList>
            <person name="de Groot N.N."/>
        </authorList>
    </citation>
    <scope>NUCLEOTIDE SEQUENCE [LARGE SCALE GENOMIC DNA]</scope>
    <source>
        <strain evidence="2">E92,LMG 26720,CCM 7988</strain>
    </source>
</reference>
<evidence type="ECO:0000313" key="2">
    <source>
        <dbReference type="Proteomes" id="UP000199306"/>
    </source>
</evidence>
<accession>A0A1I5Y4V8</accession>